<comment type="similarity">
    <text evidence="2">Belongs to the glycosyl hydrolase 3 family.</text>
</comment>
<evidence type="ECO:0000256" key="1">
    <source>
        <dbReference type="ARBA" id="ARBA00001231"/>
    </source>
</evidence>
<dbReference type="PROSITE" id="PS00775">
    <property type="entry name" value="GLYCOSYL_HYDROL_F3"/>
    <property type="match status" value="1"/>
</dbReference>
<dbReference type="Gene3D" id="3.20.20.300">
    <property type="entry name" value="Glycoside hydrolase, family 3, N-terminal domain"/>
    <property type="match status" value="1"/>
</dbReference>
<reference evidence="9" key="1">
    <citation type="journal article" date="2019" name="Int. J. Syst. Evol. Microbiol.">
        <title>The Global Catalogue of Microorganisms (GCM) 10K type strain sequencing project: providing services to taxonomists for standard genome sequencing and annotation.</title>
        <authorList>
            <consortium name="The Broad Institute Genomics Platform"/>
            <consortium name="The Broad Institute Genome Sequencing Center for Infectious Disease"/>
            <person name="Wu L."/>
            <person name="Ma J."/>
        </authorList>
    </citation>
    <scope>NUCLEOTIDE SEQUENCE [LARGE SCALE GENOMIC DNA]</scope>
    <source>
        <strain evidence="9">JCM 16378</strain>
    </source>
</reference>
<proteinExistence type="inferred from homology"/>
<evidence type="ECO:0000313" key="8">
    <source>
        <dbReference type="EMBL" id="GAA2738702.1"/>
    </source>
</evidence>
<comment type="caution">
    <text evidence="8">The sequence shown here is derived from an EMBL/GenBank/DDBJ whole genome shotgun (WGS) entry which is preliminary data.</text>
</comment>
<dbReference type="InterPro" id="IPR036962">
    <property type="entry name" value="Glyco_hydro_3_N_sf"/>
</dbReference>
<dbReference type="Proteomes" id="UP001501326">
    <property type="component" value="Unassembled WGS sequence"/>
</dbReference>
<dbReference type="RefSeq" id="WP_344195121.1">
    <property type="nucleotide sequence ID" value="NZ_BAAARN010000004.1"/>
</dbReference>
<feature type="domain" description="Glycoside hydrolase family 3 N-terminal" evidence="7">
    <location>
        <begin position="5"/>
        <end position="331"/>
    </location>
</feature>
<comment type="catalytic activity">
    <reaction evidence="1">
        <text>Hydrolysis of terminal non-reducing N-acetyl-D-hexosamine residues in N-acetyl-beta-D-hexosaminides.</text>
        <dbReference type="EC" id="3.2.1.52"/>
    </reaction>
</comment>
<evidence type="ECO:0000256" key="4">
    <source>
        <dbReference type="ARBA" id="ARBA00022729"/>
    </source>
</evidence>
<evidence type="ECO:0000256" key="5">
    <source>
        <dbReference type="ARBA" id="ARBA00022801"/>
    </source>
</evidence>
<dbReference type="InterPro" id="IPR028994">
    <property type="entry name" value="Integrin_alpha_N"/>
</dbReference>
<dbReference type="InterPro" id="IPR050226">
    <property type="entry name" value="NagZ_Beta-hexosaminidase"/>
</dbReference>
<dbReference type="PANTHER" id="PTHR30480">
    <property type="entry name" value="BETA-HEXOSAMINIDASE-RELATED"/>
    <property type="match status" value="1"/>
</dbReference>
<dbReference type="Gene3D" id="2.115.10.10">
    <property type="entry name" value="Tachylectin 2"/>
    <property type="match status" value="1"/>
</dbReference>
<keyword evidence="9" id="KW-1185">Reference proteome</keyword>
<dbReference type="SUPFAM" id="SSF69318">
    <property type="entry name" value="Integrin alpha N-terminal domain"/>
    <property type="match status" value="1"/>
</dbReference>
<dbReference type="SUPFAM" id="SSF51445">
    <property type="entry name" value="(Trans)glycosidases"/>
    <property type="match status" value="1"/>
</dbReference>
<protein>
    <recommendedName>
        <fullName evidence="3">beta-N-acetylhexosaminidase</fullName>
        <ecNumber evidence="3">3.2.1.52</ecNumber>
    </recommendedName>
</protein>
<dbReference type="Pfam" id="PF00933">
    <property type="entry name" value="Glyco_hydro_3"/>
    <property type="match status" value="1"/>
</dbReference>
<evidence type="ECO:0000313" key="9">
    <source>
        <dbReference type="Proteomes" id="UP001501326"/>
    </source>
</evidence>
<accession>A0ABP6H9L2</accession>
<evidence type="ECO:0000256" key="3">
    <source>
        <dbReference type="ARBA" id="ARBA00012663"/>
    </source>
</evidence>
<dbReference type="PANTHER" id="PTHR30480:SF13">
    <property type="entry name" value="BETA-HEXOSAMINIDASE"/>
    <property type="match status" value="1"/>
</dbReference>
<dbReference type="EMBL" id="BAAARN010000004">
    <property type="protein sequence ID" value="GAA2738702.1"/>
    <property type="molecule type" value="Genomic_DNA"/>
</dbReference>
<evidence type="ECO:0000256" key="2">
    <source>
        <dbReference type="ARBA" id="ARBA00005336"/>
    </source>
</evidence>
<dbReference type="InterPro" id="IPR013517">
    <property type="entry name" value="FG-GAP"/>
</dbReference>
<sequence length="596" mass="59901">MTQAQRVGQLFMVGTPATGVTPAVSSAITTQHVGSVILTGRSTAGVSATRSVTNALQAKATAAATAGVPLMVSADQEGGLVQVLTGTGFSTIPTALTQGRSTPSALKASATTWGRQLASAGVNVNLAPVSDTVPSAAFAPRNAPIGAFDREFGYTASTVGSHAAAFAGGMRAAGVMATTKHFPGLGRVTANTDTTAGVKDTTTTRTDPYVTAFRTTVAGGAELLMTSSAIYTKIDASRPAVFSPTVIGGMVRHDLGFEGVVVSDDLGHAKAVGAWTLGARAVDFIGAGGDLVLTVDAAQAPPMVSAVLAKAASSPTFRAQVDTAALRVLTVKQRMGLLRPSGAVRATDVDEDAASDVVGGVADGSLRLLRGDNRGGWKAITRPAAPGFAWANLVINAGDLDGDAHTDLLARRSSDGALLFHPGNGRGGYGAGRVIGAGWNGLTAVVAPGDVSGDGRPDLLARDPSGALRLYRFGAGATFLPGKTVISSGWNGLDLLLPAGDFDRDGHPDLVARLASNGILRLYRGTGTGGFRSGIQIGSGWTGFAAVVTPGDLDGDGLVDVLARRSSGALVLYSGTGSGLRPGVAAGTATGITLFG</sequence>
<keyword evidence="6" id="KW-0326">Glycosidase</keyword>
<dbReference type="EC" id="3.2.1.52" evidence="3"/>
<dbReference type="InterPro" id="IPR019800">
    <property type="entry name" value="Glyco_hydro_3_AS"/>
</dbReference>
<organism evidence="8 9">
    <name type="scientific">Pedococcus aerophilus</name>
    <dbReference type="NCBI Taxonomy" id="436356"/>
    <lineage>
        <taxon>Bacteria</taxon>
        <taxon>Bacillati</taxon>
        <taxon>Actinomycetota</taxon>
        <taxon>Actinomycetes</taxon>
        <taxon>Micrococcales</taxon>
        <taxon>Intrasporangiaceae</taxon>
        <taxon>Pedococcus</taxon>
    </lineage>
</organism>
<keyword evidence="5" id="KW-0378">Hydrolase</keyword>
<name>A0ABP6H9L2_9MICO</name>
<evidence type="ECO:0000256" key="6">
    <source>
        <dbReference type="ARBA" id="ARBA00023295"/>
    </source>
</evidence>
<evidence type="ECO:0000259" key="7">
    <source>
        <dbReference type="Pfam" id="PF00933"/>
    </source>
</evidence>
<dbReference type="Pfam" id="PF13517">
    <property type="entry name" value="FG-GAP_3"/>
    <property type="match status" value="2"/>
</dbReference>
<gene>
    <name evidence="8" type="ORF">GCM10009867_31250</name>
</gene>
<dbReference type="InterPro" id="IPR001764">
    <property type="entry name" value="Glyco_hydro_3_N"/>
</dbReference>
<dbReference type="InterPro" id="IPR017853">
    <property type="entry name" value="GH"/>
</dbReference>
<keyword evidence="4" id="KW-0732">Signal</keyword>